<name>A0A0E9TA29_ANGAN</name>
<protein>
    <submittedName>
        <fullName evidence="1">Uncharacterized protein</fullName>
    </submittedName>
</protein>
<dbReference type="EMBL" id="GBXM01058023">
    <property type="protein sequence ID" value="JAH50554.1"/>
    <property type="molecule type" value="Transcribed_RNA"/>
</dbReference>
<evidence type="ECO:0000313" key="1">
    <source>
        <dbReference type="EMBL" id="JAH50554.1"/>
    </source>
</evidence>
<sequence length="45" mass="5360">MQYKIIAHKSNFTQIMRFLTGHTHNHAFTNHRPDIPLNHTICSWT</sequence>
<organism evidence="1">
    <name type="scientific">Anguilla anguilla</name>
    <name type="common">European freshwater eel</name>
    <name type="synonym">Muraena anguilla</name>
    <dbReference type="NCBI Taxonomy" id="7936"/>
    <lineage>
        <taxon>Eukaryota</taxon>
        <taxon>Metazoa</taxon>
        <taxon>Chordata</taxon>
        <taxon>Craniata</taxon>
        <taxon>Vertebrata</taxon>
        <taxon>Euteleostomi</taxon>
        <taxon>Actinopterygii</taxon>
        <taxon>Neopterygii</taxon>
        <taxon>Teleostei</taxon>
        <taxon>Anguilliformes</taxon>
        <taxon>Anguillidae</taxon>
        <taxon>Anguilla</taxon>
    </lineage>
</organism>
<proteinExistence type="predicted"/>
<dbReference type="AlphaFoldDB" id="A0A0E9TA29"/>
<reference evidence="1" key="2">
    <citation type="journal article" date="2015" name="Fish Shellfish Immunol.">
        <title>Early steps in the European eel (Anguilla anguilla)-Vibrio vulnificus interaction in the gills: Role of the RtxA13 toxin.</title>
        <authorList>
            <person name="Callol A."/>
            <person name="Pajuelo D."/>
            <person name="Ebbesson L."/>
            <person name="Teles M."/>
            <person name="MacKenzie S."/>
            <person name="Amaro C."/>
        </authorList>
    </citation>
    <scope>NUCLEOTIDE SEQUENCE</scope>
</reference>
<accession>A0A0E9TA29</accession>
<reference evidence="1" key="1">
    <citation type="submission" date="2014-11" db="EMBL/GenBank/DDBJ databases">
        <authorList>
            <person name="Amaro Gonzalez C."/>
        </authorList>
    </citation>
    <scope>NUCLEOTIDE SEQUENCE</scope>
</reference>